<feature type="transmembrane region" description="Helical" evidence="1">
    <location>
        <begin position="151"/>
        <end position="169"/>
    </location>
</feature>
<organism evidence="2 3">
    <name type="scientific">Sphingomonas xinjiangensis</name>
    <dbReference type="NCBI Taxonomy" id="643568"/>
    <lineage>
        <taxon>Bacteria</taxon>
        <taxon>Pseudomonadati</taxon>
        <taxon>Pseudomonadota</taxon>
        <taxon>Alphaproteobacteria</taxon>
        <taxon>Sphingomonadales</taxon>
        <taxon>Sphingomonadaceae</taxon>
        <taxon>Sphingomonas</taxon>
    </lineage>
</organism>
<evidence type="ECO:0000313" key="3">
    <source>
        <dbReference type="Proteomes" id="UP000527143"/>
    </source>
</evidence>
<keyword evidence="1" id="KW-0472">Membrane</keyword>
<dbReference type="AlphaFoldDB" id="A0A840YMM3"/>
<comment type="caution">
    <text evidence="2">The sequence shown here is derived from an EMBL/GenBank/DDBJ whole genome shotgun (WGS) entry which is preliminary data.</text>
</comment>
<evidence type="ECO:0000313" key="2">
    <source>
        <dbReference type="EMBL" id="MBB5708801.1"/>
    </source>
</evidence>
<evidence type="ECO:0000256" key="1">
    <source>
        <dbReference type="SAM" id="Phobius"/>
    </source>
</evidence>
<dbReference type="PIRSF" id="PIRSF033239">
    <property type="entry name" value="ExoD"/>
    <property type="match status" value="1"/>
</dbReference>
<dbReference type="EMBL" id="JACIJF010000001">
    <property type="protein sequence ID" value="MBB5708801.1"/>
    <property type="molecule type" value="Genomic_DNA"/>
</dbReference>
<feature type="transmembrane region" description="Helical" evidence="1">
    <location>
        <begin position="56"/>
        <end position="77"/>
    </location>
</feature>
<name>A0A840YMM3_9SPHN</name>
<evidence type="ECO:0008006" key="4">
    <source>
        <dbReference type="Google" id="ProtNLM"/>
    </source>
</evidence>
<sequence length="199" mass="20602">MAEDPQSVGDILDRLNDLAGEDDQVSLGDVVEALGNRGHAPFLLILPLIDISPVGGIPGLPTVLAAIIILVAVQILFGRKHLWLPGFLANRSLSSEKVCKATAKLRGVAKFMDRWFHGRLPALTKGPFVRVAAAACILLACTVPPLELLPFATTAPMAAIAAFGLALLVRDGLLMIVATVLSGVAVAVGIGMLGSGGAQ</sequence>
<keyword evidence="1" id="KW-1133">Transmembrane helix</keyword>
<dbReference type="InterPro" id="IPR010331">
    <property type="entry name" value="ExoD"/>
</dbReference>
<proteinExistence type="predicted"/>
<feature type="transmembrane region" description="Helical" evidence="1">
    <location>
        <begin position="128"/>
        <end position="145"/>
    </location>
</feature>
<dbReference type="Pfam" id="PF06055">
    <property type="entry name" value="ExoD"/>
    <property type="match status" value="1"/>
</dbReference>
<keyword evidence="1" id="KW-0812">Transmembrane</keyword>
<feature type="transmembrane region" description="Helical" evidence="1">
    <location>
        <begin position="176"/>
        <end position="198"/>
    </location>
</feature>
<dbReference type="PANTHER" id="PTHR41795">
    <property type="entry name" value="EXOPOLYSACCHARIDE SYNTHESIS PROTEIN"/>
    <property type="match status" value="1"/>
</dbReference>
<gene>
    <name evidence="2" type="ORF">FHT02_000007</name>
</gene>
<dbReference type="Proteomes" id="UP000527143">
    <property type="component" value="Unassembled WGS sequence"/>
</dbReference>
<accession>A0A840YMM3</accession>
<protein>
    <recommendedName>
        <fullName evidence="4">Exopolysaccharide synthesis, ExoD</fullName>
    </recommendedName>
</protein>
<dbReference type="RefSeq" id="WP_184082997.1">
    <property type="nucleotide sequence ID" value="NZ_JACIJF010000001.1"/>
</dbReference>
<reference evidence="2 3" key="1">
    <citation type="submission" date="2020-08" db="EMBL/GenBank/DDBJ databases">
        <title>Genomic Encyclopedia of Type Strains, Phase IV (KMG-IV): sequencing the most valuable type-strain genomes for metagenomic binning, comparative biology and taxonomic classification.</title>
        <authorList>
            <person name="Goeker M."/>
        </authorList>
    </citation>
    <scope>NUCLEOTIDE SEQUENCE [LARGE SCALE GENOMIC DNA]</scope>
    <source>
        <strain evidence="2 3">DSM 26736</strain>
    </source>
</reference>
<dbReference type="PANTHER" id="PTHR41795:SF1">
    <property type="entry name" value="EXOPOLYSACCHARIDE SYNTHESIS PROTEIN"/>
    <property type="match status" value="1"/>
</dbReference>
<keyword evidence="3" id="KW-1185">Reference proteome</keyword>